<sequence length="608" mass="66248">MNSDVQWDTIYFQIKMVLDQDGFCGQLVQLLLLMPDRLLICRILLNSRMSNEAFDGQILSEKLSKLNNSQQSIESLSRWCITHRKKAKQIVETWDKSFNSSQKEQRVSFLYLANDILQNSRRKGSEFVNEFWKVLPAALKHVYDNGDEYGKKAVTRLVDIWEERKVFGSRGQGLKDEMLGKNPPPVPASNGRSSNPIKIVKRDANSVRIKLAVGALPEKILTAFQSVLDEHPNEEVALNNCNAAVHHAGKVSEDVENTPSQGNQHGSALVDQLQEQENVLQECVRQMESAETTRAALVYQLKEALHDQESKLELIRTKLQVARGQIERASATRKRLANPLVPGLPSTSIAQGMEATRGAEPILPSVPPTSTPPQPSVNQPVISFAPLKTTEEENKKAAAAAVAAKLAASTSSAQMLTSVLSSLVAEEAAKNGSLNSGGFAAGLSIFPPEKRPKLEKSTTASDVSTSDVANTTYFSPLQQQQVTNMPVVQSTSMQPMSQVSQIQSQFAPAPPPPPPLSPATPPSSQYVQSTGMMVGVMPYGFGANTLPPPPPLPPHMAMGLARPSQSLQQPQPQQLQQQQPAATGGYYRPPGIGFYGQSQPSTSPVPRQ</sequence>
<comment type="caution">
    <text evidence="1">The sequence shown here is derived from an EMBL/GenBank/DDBJ whole genome shotgun (WGS) entry which is preliminary data.</text>
</comment>
<reference evidence="2" key="1">
    <citation type="journal article" date="2023" name="Hortic. Res.">
        <title>A chromosome-level phased genome enabling allele-level studies in sweet orange: a case study on citrus Huanglongbing tolerance.</title>
        <authorList>
            <person name="Wu B."/>
            <person name="Yu Q."/>
            <person name="Deng Z."/>
            <person name="Duan Y."/>
            <person name="Luo F."/>
            <person name="Gmitter F. Jr."/>
        </authorList>
    </citation>
    <scope>NUCLEOTIDE SEQUENCE [LARGE SCALE GENOMIC DNA]</scope>
    <source>
        <strain evidence="2">cv. Valencia</strain>
    </source>
</reference>
<name>A0ACB8LCL2_CITSI</name>
<keyword evidence="2" id="KW-1185">Reference proteome</keyword>
<accession>A0ACB8LCL2</accession>
<evidence type="ECO:0000313" key="1">
    <source>
        <dbReference type="EMBL" id="KAH9771049.1"/>
    </source>
</evidence>
<organism evidence="1 2">
    <name type="scientific">Citrus sinensis</name>
    <name type="common">Sweet orange</name>
    <name type="synonym">Citrus aurantium var. sinensis</name>
    <dbReference type="NCBI Taxonomy" id="2711"/>
    <lineage>
        <taxon>Eukaryota</taxon>
        <taxon>Viridiplantae</taxon>
        <taxon>Streptophyta</taxon>
        <taxon>Embryophyta</taxon>
        <taxon>Tracheophyta</taxon>
        <taxon>Spermatophyta</taxon>
        <taxon>Magnoliopsida</taxon>
        <taxon>eudicotyledons</taxon>
        <taxon>Gunneridae</taxon>
        <taxon>Pentapetalae</taxon>
        <taxon>rosids</taxon>
        <taxon>malvids</taxon>
        <taxon>Sapindales</taxon>
        <taxon>Rutaceae</taxon>
        <taxon>Aurantioideae</taxon>
        <taxon>Citrus</taxon>
    </lineage>
</organism>
<evidence type="ECO:0000313" key="2">
    <source>
        <dbReference type="Proteomes" id="UP000829398"/>
    </source>
</evidence>
<dbReference type="Proteomes" id="UP000829398">
    <property type="component" value="Chromosome 4"/>
</dbReference>
<proteinExistence type="predicted"/>
<dbReference type="EMBL" id="CM039173">
    <property type="protein sequence ID" value="KAH9771049.1"/>
    <property type="molecule type" value="Genomic_DNA"/>
</dbReference>
<protein>
    <submittedName>
        <fullName evidence="1">CID domain-containing protein</fullName>
    </submittedName>
</protein>
<gene>
    <name evidence="1" type="ORF">KPL71_012570</name>
</gene>